<protein>
    <submittedName>
        <fullName evidence="1">TonB-dependent receptor</fullName>
    </submittedName>
</protein>
<keyword evidence="1" id="KW-0675">Receptor</keyword>
<reference evidence="1" key="1">
    <citation type="submission" date="2019-04" db="EMBL/GenBank/DDBJ databases">
        <title>Microbes associate with the intestines of laboratory mice.</title>
        <authorList>
            <person name="Navarre W."/>
            <person name="Wong E."/>
            <person name="Huang K.C."/>
            <person name="Tropini C."/>
            <person name="Ng K."/>
            <person name="Yu B."/>
        </authorList>
    </citation>
    <scope>NUCLEOTIDE SEQUENCE</scope>
    <source>
        <strain evidence="1">NM86_A22</strain>
    </source>
</reference>
<organism evidence="1 2">
    <name type="scientific">Muribaculum caecicola</name>
    <dbReference type="NCBI Taxonomy" id="3038144"/>
    <lineage>
        <taxon>Bacteria</taxon>
        <taxon>Pseudomonadati</taxon>
        <taxon>Bacteroidota</taxon>
        <taxon>Bacteroidia</taxon>
        <taxon>Bacteroidales</taxon>
        <taxon>Muribaculaceae</taxon>
        <taxon>Muribaculum</taxon>
    </lineage>
</organism>
<evidence type="ECO:0000313" key="2">
    <source>
        <dbReference type="Proteomes" id="UP000305401"/>
    </source>
</evidence>
<comment type="caution">
    <text evidence="1">The sequence shown here is derived from an EMBL/GenBank/DDBJ whole genome shotgun (WGS) entry which is preliminary data.</text>
</comment>
<evidence type="ECO:0000313" key="1">
    <source>
        <dbReference type="EMBL" id="THG46821.1"/>
    </source>
</evidence>
<dbReference type="EMBL" id="SSTG01000104">
    <property type="protein sequence ID" value="THG46821.1"/>
    <property type="molecule type" value="Genomic_DNA"/>
</dbReference>
<accession>A0AC61S4E9</accession>
<sequence length="616" mass="68362">MKISKRIIFASVLTAGSVVATVSAQGSLSKEITVDKEIVPQEREAQRLPLLPQTIRPDIKTYKLNWSARAVEVSPASEVRVLPPAAWNDAIAPQPYRGYVSAGYMPALQFGVSAGYRLVDNGRTQANVALQYDGTNYKGSPRLFNGMKPEYRYNYQTFRLGADISHKFGDNRTLGAGVSYMHLSYNNPIWYTQQVVQDYQDGGFNNISGELASDEYSFTQKADRIDGNINWNHALDAFSYGLNFRTGYFGYGKSPSNLGGFKGAGNVYFGFDADFRLKLGDKSSVGVVASYELVNYRKLSRAATPWINDDVYGFSYTSFNKGKNGVVDATAYFRTDADTYSMLLGVHLSSRSGDDKGTLVYPEVRLAWMPTQQFSAYVRAGGGNVRLNTLGRLWDADPYACSFQQVSPSYEKWRGDGGINIGPFEGMTVELWGGYTRWGRLALPTRPIAMTYADVNSVNFDLGYTGLYGSGRFTSIHYGAAVGYKYGSVVAVRLSYEGAPDGEDKGYSQWLDRAKSQFKASVSVNPIKNLGIKLEYGIRNGRRMYMQPEPNYTKTDEHVSVSLGTAASLDLGAYYNINERFTVWADAENILNRRWQLCYGVMNPGLTGLVGVTYKF</sequence>
<keyword evidence="2" id="KW-1185">Reference proteome</keyword>
<dbReference type="Proteomes" id="UP000305401">
    <property type="component" value="Unassembled WGS sequence"/>
</dbReference>
<gene>
    <name evidence="1" type="ORF">E5990_08100</name>
</gene>
<name>A0AC61S4E9_9BACT</name>
<proteinExistence type="predicted"/>